<organism evidence="1">
    <name type="scientific">Ligilactobacillus ruminis</name>
    <dbReference type="NCBI Taxonomy" id="1623"/>
    <lineage>
        <taxon>Bacteria</taxon>
        <taxon>Bacillati</taxon>
        <taxon>Bacillota</taxon>
        <taxon>Bacilli</taxon>
        <taxon>Lactobacillales</taxon>
        <taxon>Lactobacillaceae</taxon>
        <taxon>Ligilactobacillus</taxon>
    </lineage>
</organism>
<dbReference type="AlphaFoldDB" id="A0A6A8HCZ2"/>
<gene>
    <name evidence="1" type="ORF">GKC89_05940</name>
</gene>
<comment type="caution">
    <text evidence="1">The sequence shown here is derived from an EMBL/GenBank/DDBJ whole genome shotgun (WGS) entry which is preliminary data.</text>
</comment>
<name>A0A6A8HCZ2_9LACO</name>
<dbReference type="EMBL" id="WKOD01000014">
    <property type="protein sequence ID" value="MSA68628.1"/>
    <property type="molecule type" value="Genomic_DNA"/>
</dbReference>
<evidence type="ECO:0000313" key="1">
    <source>
        <dbReference type="EMBL" id="MSA68628.1"/>
    </source>
</evidence>
<dbReference type="RefSeq" id="WP_154236941.1">
    <property type="nucleotide sequence ID" value="NZ_WKNS01000014.1"/>
</dbReference>
<protein>
    <submittedName>
        <fullName evidence="1">Uncharacterized protein</fullName>
    </submittedName>
</protein>
<proteinExistence type="predicted"/>
<reference evidence="1" key="1">
    <citation type="journal article" date="2019" name="Nat. Med.">
        <title>A library of human gut bacterial isolates paired with longitudinal multiomics data enables mechanistic microbiome research.</title>
        <authorList>
            <person name="Poyet M."/>
            <person name="Groussin M."/>
            <person name="Gibbons S.M."/>
            <person name="Avila-Pacheco J."/>
            <person name="Jiang X."/>
            <person name="Kearney S.M."/>
            <person name="Perrotta A.R."/>
            <person name="Berdy B."/>
            <person name="Zhao S."/>
            <person name="Lieberman T.D."/>
            <person name="Swanson P.K."/>
            <person name="Smith M."/>
            <person name="Roesemann S."/>
            <person name="Alexander J.E."/>
            <person name="Rich S.A."/>
            <person name="Livny J."/>
            <person name="Vlamakis H."/>
            <person name="Clish C."/>
            <person name="Bullock K."/>
            <person name="Deik A."/>
            <person name="Scott J."/>
            <person name="Pierce K.A."/>
            <person name="Xavier R.J."/>
            <person name="Alm E.J."/>
        </authorList>
    </citation>
    <scope>NUCLEOTIDE SEQUENCE</scope>
    <source>
        <strain evidence="1">BIOML-A18</strain>
    </source>
</reference>
<sequence>MKILAKKFTNKVPIFINAADFAKCSAAQSVRQDVLTGKTVIFGICP</sequence>
<accession>A0A6A8HCZ2</accession>